<reference evidence="1 2" key="1">
    <citation type="submission" date="2022-03" db="EMBL/GenBank/DDBJ databases">
        <title>Genome data of Colletotrichum spp.</title>
        <authorList>
            <person name="Utami Y.D."/>
            <person name="Hiruma K."/>
        </authorList>
    </citation>
    <scope>NUCLEOTIDE SEQUENCE [LARGE SCALE GENOMIC DNA]</scope>
    <source>
        <strain evidence="1 2">MAFF 239500</strain>
    </source>
</reference>
<organism evidence="1 2">
    <name type="scientific">Colletotrichum spaethianum</name>
    <dbReference type="NCBI Taxonomy" id="700344"/>
    <lineage>
        <taxon>Eukaryota</taxon>
        <taxon>Fungi</taxon>
        <taxon>Dikarya</taxon>
        <taxon>Ascomycota</taxon>
        <taxon>Pezizomycotina</taxon>
        <taxon>Sordariomycetes</taxon>
        <taxon>Hypocreomycetidae</taxon>
        <taxon>Glomerellales</taxon>
        <taxon>Glomerellaceae</taxon>
        <taxon>Colletotrichum</taxon>
        <taxon>Colletotrichum spaethianum species complex</taxon>
    </lineage>
</organism>
<protein>
    <submittedName>
        <fullName evidence="1">Uncharacterized protein</fullName>
    </submittedName>
</protein>
<evidence type="ECO:0000313" key="1">
    <source>
        <dbReference type="EMBL" id="GKT51538.1"/>
    </source>
</evidence>
<dbReference type="RefSeq" id="XP_049133888.1">
    <property type="nucleotide sequence ID" value="XM_049277931.1"/>
</dbReference>
<dbReference type="SUPFAM" id="SSF52047">
    <property type="entry name" value="RNI-like"/>
    <property type="match status" value="1"/>
</dbReference>
<dbReference type="InterPro" id="IPR032675">
    <property type="entry name" value="LRR_dom_sf"/>
</dbReference>
<accession>A0AA37PG31</accession>
<comment type="caution">
    <text evidence="1">The sequence shown here is derived from an EMBL/GenBank/DDBJ whole genome shotgun (WGS) entry which is preliminary data.</text>
</comment>
<name>A0AA37PG31_9PEZI</name>
<dbReference type="Gene3D" id="3.80.10.10">
    <property type="entry name" value="Ribonuclease Inhibitor"/>
    <property type="match status" value="1"/>
</dbReference>
<sequence>MGPLLRLAPNLTALEVWPAHLGYGNLDWSGITTLSLEDADISEAKMIEVIRSCRGLKEFTFSPDQTTAPNEIMAAVAMHTSTLKKLDLHFHTEYDDDLWIGSLAMFICLEELSIYPDDMGKSGNCTLETLPSSLQFLKINGYPLDYREEIESLASKIRTGGYPSLKEVCLPVWECDSDHPGPCRGIYVNEDHGYESGIDEHGSDWEYLSGDEEAGCDGGKTVHDLRAIFLEAGVSCTIR</sequence>
<keyword evidence="2" id="KW-1185">Reference proteome</keyword>
<proteinExistence type="predicted"/>
<gene>
    <name evidence="1" type="ORF">ColSpa_11719</name>
</gene>
<dbReference type="EMBL" id="BQXU01000049">
    <property type="protein sequence ID" value="GKT51538.1"/>
    <property type="molecule type" value="Genomic_DNA"/>
</dbReference>
<dbReference type="GeneID" id="73332521"/>
<evidence type="ECO:0000313" key="2">
    <source>
        <dbReference type="Proteomes" id="UP001055115"/>
    </source>
</evidence>
<dbReference type="Proteomes" id="UP001055115">
    <property type="component" value="Unassembled WGS sequence"/>
</dbReference>
<dbReference type="AlphaFoldDB" id="A0AA37PG31"/>